<dbReference type="Proteomes" id="UP000030302">
    <property type="component" value="Chromosome"/>
</dbReference>
<dbReference type="GO" id="GO:0042952">
    <property type="term" value="P:beta-ketoadipate pathway"/>
    <property type="evidence" value="ECO:0007669"/>
    <property type="project" value="InterPro"/>
</dbReference>
<reference evidence="3" key="1">
    <citation type="journal article" date="2014" name="Soil Biol. Biochem.">
        <title>Structure and function of bacterial communities in ageing soils: Insights from the Mendocino ecological staircase.</title>
        <authorList>
            <person name="Uroz S."/>
            <person name="Tech J.J."/>
            <person name="Sawaya N.A."/>
            <person name="Frey-Klett P."/>
            <person name="Leveau J.H.J."/>
        </authorList>
    </citation>
    <scope>NUCLEOTIDE SEQUENCE [LARGE SCALE GENOMIC DNA]</scope>
    <source>
        <strain evidence="3">Cal35</strain>
    </source>
</reference>
<dbReference type="Pfam" id="PF00561">
    <property type="entry name" value="Abhydrolase_1"/>
    <property type="match status" value="1"/>
</dbReference>
<dbReference type="NCBIfam" id="TIGR02427">
    <property type="entry name" value="protocat_pcaD"/>
    <property type="match status" value="1"/>
</dbReference>
<dbReference type="EMBL" id="CP009962">
    <property type="protein sequence ID" value="AIY39306.1"/>
    <property type="molecule type" value="Genomic_DNA"/>
</dbReference>
<dbReference type="RefSeq" id="WP_038484094.1">
    <property type="nucleotide sequence ID" value="NZ_CP009962.1"/>
</dbReference>
<evidence type="ECO:0000313" key="3">
    <source>
        <dbReference type="Proteomes" id="UP000030302"/>
    </source>
</evidence>
<keyword evidence="2" id="KW-0378">Hydrolase</keyword>
<protein>
    <submittedName>
        <fullName evidence="2">Beta-ketoadipate enol-lactone hydrolase</fullName>
        <ecNumber evidence="2">3.1.1.24</ecNumber>
    </submittedName>
</protein>
<dbReference type="InterPro" id="IPR026968">
    <property type="entry name" value="PcaD/CatD"/>
</dbReference>
<feature type="domain" description="AB hydrolase-1" evidence="1">
    <location>
        <begin position="22"/>
        <end position="245"/>
    </location>
</feature>
<name>A0A0A1F464_9BURK</name>
<dbReference type="PRINTS" id="PR00111">
    <property type="entry name" value="ABHYDROLASE"/>
</dbReference>
<gene>
    <name evidence="2" type="ORF">LT85_0146</name>
</gene>
<dbReference type="PANTHER" id="PTHR43798">
    <property type="entry name" value="MONOACYLGLYCEROL LIPASE"/>
    <property type="match status" value="1"/>
</dbReference>
<evidence type="ECO:0000313" key="2">
    <source>
        <dbReference type="EMBL" id="AIY39306.1"/>
    </source>
</evidence>
<dbReference type="KEGG" id="care:LT85_0146"/>
<dbReference type="EC" id="3.1.1.24" evidence="2"/>
<accession>A0A0A1F464</accession>
<sequence length="258" mass="27544">MQILTLGAENFAYTLDGPAGAPVVMLANSLGTTMAMWDRQARFLQQRYRVLRYDTRGHGQSTVSTGPYALPQLGNDVLRLLDALAIEKVGFCGISMAGMTGMWLGIHAPSRLEKLVIANSAARIGTAEGWHARAQQVLADGMDGVADGAAGRWFTPAFIAQAPDQVAQYVQSLRDCSPAGYASCCQALAGADLREEIAAITTPTLLIAGLHDPVTTTVDARFMQSRIGDASYAELPASHLSNIEASEGFNRLLQDFLA</sequence>
<dbReference type="InterPro" id="IPR029058">
    <property type="entry name" value="AB_hydrolase_fold"/>
</dbReference>
<organism evidence="2 3">
    <name type="scientific">Collimonas arenae</name>
    <dbReference type="NCBI Taxonomy" id="279058"/>
    <lineage>
        <taxon>Bacteria</taxon>
        <taxon>Pseudomonadati</taxon>
        <taxon>Pseudomonadota</taxon>
        <taxon>Betaproteobacteria</taxon>
        <taxon>Burkholderiales</taxon>
        <taxon>Oxalobacteraceae</taxon>
        <taxon>Collimonas</taxon>
    </lineage>
</organism>
<dbReference type="Gene3D" id="3.40.50.1820">
    <property type="entry name" value="alpha/beta hydrolase"/>
    <property type="match status" value="1"/>
</dbReference>
<dbReference type="SUPFAM" id="SSF53474">
    <property type="entry name" value="alpha/beta-Hydrolases"/>
    <property type="match status" value="1"/>
</dbReference>
<dbReference type="ESTHER" id="9burk-a0a0a1f464">
    <property type="family name" value="Carboxymethylbutenolide_lactonase"/>
</dbReference>
<dbReference type="InterPro" id="IPR050266">
    <property type="entry name" value="AB_hydrolase_sf"/>
</dbReference>
<dbReference type="STRING" id="279058.LT85_0146"/>
<evidence type="ECO:0000259" key="1">
    <source>
        <dbReference type="Pfam" id="PF00561"/>
    </source>
</evidence>
<dbReference type="OrthoDB" id="9793083at2"/>
<dbReference type="HOGENOM" id="CLU_020336_50_3_4"/>
<dbReference type="GO" id="GO:0047570">
    <property type="term" value="F:3-oxoadipate enol-lactonase activity"/>
    <property type="evidence" value="ECO:0007669"/>
    <property type="project" value="UniProtKB-EC"/>
</dbReference>
<proteinExistence type="predicted"/>
<dbReference type="AlphaFoldDB" id="A0A0A1F464"/>
<keyword evidence="3" id="KW-1185">Reference proteome</keyword>
<dbReference type="InterPro" id="IPR000073">
    <property type="entry name" value="AB_hydrolase_1"/>
</dbReference>